<sequence>MYHTPLSSARDGSLHSSLLILTGFLFGAISTGSSFIKHSVGKEVSYCDTKGHSRYLARLKSPTLRFVFNTPLVWEYRSKNVVMWKENLKGRRKEVSERERRVELATMSLNRLALYHETQQCGNLGPKLSCSPFRGNMLYASFSRKTIIAISHAIYRINEFSGTMHYTQ</sequence>
<evidence type="ECO:0000313" key="2">
    <source>
        <dbReference type="Proteomes" id="UP000799755"/>
    </source>
</evidence>
<reference evidence="1" key="1">
    <citation type="journal article" date="2020" name="Stud. Mycol.">
        <title>101 Dothideomycetes genomes: a test case for predicting lifestyles and emergence of pathogens.</title>
        <authorList>
            <person name="Haridas S."/>
            <person name="Albert R."/>
            <person name="Binder M."/>
            <person name="Bloem J."/>
            <person name="Labutti K."/>
            <person name="Salamov A."/>
            <person name="Andreopoulos B."/>
            <person name="Baker S."/>
            <person name="Barry K."/>
            <person name="Bills G."/>
            <person name="Bluhm B."/>
            <person name="Cannon C."/>
            <person name="Castanera R."/>
            <person name="Culley D."/>
            <person name="Daum C."/>
            <person name="Ezra D."/>
            <person name="Gonzalez J."/>
            <person name="Henrissat B."/>
            <person name="Kuo A."/>
            <person name="Liang C."/>
            <person name="Lipzen A."/>
            <person name="Lutzoni F."/>
            <person name="Magnuson J."/>
            <person name="Mondo S."/>
            <person name="Nolan M."/>
            <person name="Ohm R."/>
            <person name="Pangilinan J."/>
            <person name="Park H.-J."/>
            <person name="Ramirez L."/>
            <person name="Alfaro M."/>
            <person name="Sun H."/>
            <person name="Tritt A."/>
            <person name="Yoshinaga Y."/>
            <person name="Zwiers L.-H."/>
            <person name="Turgeon B."/>
            <person name="Goodwin S."/>
            <person name="Spatafora J."/>
            <person name="Crous P."/>
            <person name="Grigoriev I."/>
        </authorList>
    </citation>
    <scope>NUCLEOTIDE SEQUENCE</scope>
    <source>
        <strain evidence="1">ATCC 200398</strain>
    </source>
</reference>
<protein>
    <submittedName>
        <fullName evidence="1">Uncharacterized protein</fullName>
    </submittedName>
</protein>
<comment type="caution">
    <text evidence="1">The sequence shown here is derived from an EMBL/GenBank/DDBJ whole genome shotgun (WGS) entry which is preliminary data.</text>
</comment>
<proteinExistence type="predicted"/>
<evidence type="ECO:0000313" key="1">
    <source>
        <dbReference type="EMBL" id="KAF2470196.1"/>
    </source>
</evidence>
<dbReference type="EMBL" id="MU003509">
    <property type="protein sequence ID" value="KAF2470196.1"/>
    <property type="molecule type" value="Genomic_DNA"/>
</dbReference>
<keyword evidence="2" id="KW-1185">Reference proteome</keyword>
<organism evidence="1 2">
    <name type="scientific">Lindgomyces ingoldianus</name>
    <dbReference type="NCBI Taxonomy" id="673940"/>
    <lineage>
        <taxon>Eukaryota</taxon>
        <taxon>Fungi</taxon>
        <taxon>Dikarya</taxon>
        <taxon>Ascomycota</taxon>
        <taxon>Pezizomycotina</taxon>
        <taxon>Dothideomycetes</taxon>
        <taxon>Pleosporomycetidae</taxon>
        <taxon>Pleosporales</taxon>
        <taxon>Lindgomycetaceae</taxon>
        <taxon>Lindgomyces</taxon>
    </lineage>
</organism>
<accession>A0ACB6QVI1</accession>
<dbReference type="Proteomes" id="UP000799755">
    <property type="component" value="Unassembled WGS sequence"/>
</dbReference>
<gene>
    <name evidence="1" type="ORF">BDR25DRAFT_355898</name>
</gene>
<name>A0ACB6QVI1_9PLEO</name>